<proteinExistence type="predicted"/>
<name>A0A127JRD4_9BURK</name>
<dbReference type="InterPro" id="IPR029044">
    <property type="entry name" value="Nucleotide-diphossugar_trans"/>
</dbReference>
<dbReference type="AlphaFoldDB" id="A0A127JRD4"/>
<dbReference type="Pfam" id="PF12804">
    <property type="entry name" value="NTP_transf_3"/>
    <property type="match status" value="1"/>
</dbReference>
<dbReference type="EMBL" id="CP010951">
    <property type="protein sequence ID" value="AMO22519.1"/>
    <property type="molecule type" value="Genomic_DNA"/>
</dbReference>
<keyword evidence="3" id="KW-0548">Nucleotidyltransferase</keyword>
<feature type="domain" description="MobA-like NTP transferase" evidence="2">
    <location>
        <begin position="18"/>
        <end position="184"/>
    </location>
</feature>
<accession>A0A127JRD4</accession>
<keyword evidence="1" id="KW-0460">Magnesium</keyword>
<dbReference type="InterPro" id="IPR025877">
    <property type="entry name" value="MobA-like_NTP_Trfase"/>
</dbReference>
<dbReference type="OrthoDB" id="8667343at2"/>
<dbReference type="GO" id="GO:0016779">
    <property type="term" value="F:nucleotidyltransferase activity"/>
    <property type="evidence" value="ECO:0007669"/>
    <property type="project" value="UniProtKB-KW"/>
</dbReference>
<reference evidence="3 4" key="1">
    <citation type="journal article" date="2014" name="Int. J. Syst. Evol. Microbiol.">
        <title>Ramlibacter solisilvae sp. nov., isolated from forest soil, and emended description of the genus Ramlibacter.</title>
        <authorList>
            <person name="Lee H.J."/>
            <person name="Lee S.H."/>
            <person name="Lee S.S."/>
            <person name="Lee J.S."/>
            <person name="Kim Y."/>
            <person name="Kim S.C."/>
            <person name="Jeon C.O."/>
        </authorList>
    </citation>
    <scope>NUCLEOTIDE SEQUENCE [LARGE SCALE GENOMIC DNA]</scope>
    <source>
        <strain evidence="3 4">5-10</strain>
    </source>
</reference>
<organism evidence="3 4">
    <name type="scientific">Ramlibacter tataouinensis</name>
    <dbReference type="NCBI Taxonomy" id="94132"/>
    <lineage>
        <taxon>Bacteria</taxon>
        <taxon>Pseudomonadati</taxon>
        <taxon>Pseudomonadota</taxon>
        <taxon>Betaproteobacteria</taxon>
        <taxon>Burkholderiales</taxon>
        <taxon>Comamonadaceae</taxon>
        <taxon>Ramlibacter</taxon>
    </lineage>
</organism>
<dbReference type="Gene3D" id="3.90.550.10">
    <property type="entry name" value="Spore Coat Polysaccharide Biosynthesis Protein SpsA, Chain A"/>
    <property type="match status" value="1"/>
</dbReference>
<dbReference type="RefSeq" id="WP_061497149.1">
    <property type="nucleotide sequence ID" value="NZ_CP010951.1"/>
</dbReference>
<keyword evidence="4" id="KW-1185">Reference proteome</keyword>
<evidence type="ECO:0000259" key="2">
    <source>
        <dbReference type="Pfam" id="PF12804"/>
    </source>
</evidence>
<dbReference type="SUPFAM" id="SSF53448">
    <property type="entry name" value="Nucleotide-diphospho-sugar transferases"/>
    <property type="match status" value="1"/>
</dbReference>
<dbReference type="PATRIC" id="fig|94132.3.peg.1207"/>
<gene>
    <name evidence="3" type="ORF">UC35_05990</name>
</gene>
<evidence type="ECO:0000256" key="1">
    <source>
        <dbReference type="ARBA" id="ARBA00022842"/>
    </source>
</evidence>
<sequence>MGCMFKANGLYSRMSVGAVLLAAGAGKRLGGRPKALLELGGVPLVMRQLIALSGAGVDEVVVVLGHHADAVETAIGQFPITLVRNPSPDEGQASSVRAGLQALSPRLDAVIVALADQPLINAQDITALIGAFKKRGDAMMVVPRVMTEGGAPQPGNPVIFDAALREAWLAGAADLACRQWRDAHRDLVRWLDTDNRRYSLDIDTPEDLARFTAGTGHVLTWPSSFAGETVT</sequence>
<keyword evidence="3" id="KW-0808">Transferase</keyword>
<protein>
    <submittedName>
        <fullName evidence="3">Molybdenum cofactor cytidylyltransferase</fullName>
    </submittedName>
</protein>
<dbReference type="CDD" id="cd04182">
    <property type="entry name" value="GT_2_like_f"/>
    <property type="match status" value="1"/>
</dbReference>
<dbReference type="Proteomes" id="UP000070433">
    <property type="component" value="Chromosome"/>
</dbReference>
<evidence type="ECO:0000313" key="3">
    <source>
        <dbReference type="EMBL" id="AMO22519.1"/>
    </source>
</evidence>
<dbReference type="PANTHER" id="PTHR43777">
    <property type="entry name" value="MOLYBDENUM COFACTOR CYTIDYLYLTRANSFERASE"/>
    <property type="match status" value="1"/>
</dbReference>
<evidence type="ECO:0000313" key="4">
    <source>
        <dbReference type="Proteomes" id="UP000070433"/>
    </source>
</evidence>
<dbReference type="PANTHER" id="PTHR43777:SF1">
    <property type="entry name" value="MOLYBDENUM COFACTOR CYTIDYLYLTRANSFERASE"/>
    <property type="match status" value="1"/>
</dbReference>